<dbReference type="EMBL" id="CAADEZ010000385">
    <property type="protein sequence ID" value="VFJ65565.1"/>
    <property type="molecule type" value="Genomic_DNA"/>
</dbReference>
<dbReference type="EMBL" id="CAADFA010000223">
    <property type="protein sequence ID" value="VFJ58395.1"/>
    <property type="molecule type" value="Genomic_DNA"/>
</dbReference>
<protein>
    <submittedName>
        <fullName evidence="1">Uncharacterized protein</fullName>
    </submittedName>
</protein>
<proteinExistence type="predicted"/>
<dbReference type="EMBL" id="CAADFL010000377">
    <property type="protein sequence ID" value="VFK15559.1"/>
    <property type="molecule type" value="Genomic_DNA"/>
</dbReference>
<dbReference type="AlphaFoldDB" id="A0A450SWL1"/>
<name>A0A450SWL1_9GAMM</name>
<evidence type="ECO:0000313" key="2">
    <source>
        <dbReference type="EMBL" id="VFJ65565.1"/>
    </source>
</evidence>
<gene>
    <name evidence="2" type="ORF">BECKFM1743A_GA0114220_103851</name>
    <name evidence="3" type="ORF">BECKFM1743B_GA0114221_103771</name>
    <name evidence="1" type="ORF">BECKFM1743C_GA0114222_102231</name>
</gene>
<evidence type="ECO:0000313" key="3">
    <source>
        <dbReference type="EMBL" id="VFK15559.1"/>
    </source>
</evidence>
<sequence length="137" mass="15795">MNFQEIENGALHLPERDRAELVQNLLISLDAHTEPRKVTTHGLAQTQRGTGEFDREIVQPVPSEEVTRKARPMDVAFLRSLEGTFNERTPEADKQASREAIKELLRKTRGSMKLGKTLEGIDAEIRIMRDEWERTWE</sequence>
<accession>A0A450SWL1</accession>
<organism evidence="1">
    <name type="scientific">Candidatus Kentrum sp. FM</name>
    <dbReference type="NCBI Taxonomy" id="2126340"/>
    <lineage>
        <taxon>Bacteria</taxon>
        <taxon>Pseudomonadati</taxon>
        <taxon>Pseudomonadota</taxon>
        <taxon>Gammaproteobacteria</taxon>
        <taxon>Candidatus Kentrum</taxon>
    </lineage>
</organism>
<reference evidence="1" key="1">
    <citation type="submission" date="2019-02" db="EMBL/GenBank/DDBJ databases">
        <authorList>
            <person name="Gruber-Vodicka R. H."/>
            <person name="Seah K. B. B."/>
        </authorList>
    </citation>
    <scope>NUCLEOTIDE SEQUENCE</scope>
    <source>
        <strain evidence="2">BECK_BZ163</strain>
        <strain evidence="3">BECK_BZ164</strain>
        <strain evidence="1">BECK_BZ165</strain>
    </source>
</reference>
<evidence type="ECO:0000313" key="1">
    <source>
        <dbReference type="EMBL" id="VFJ58395.1"/>
    </source>
</evidence>